<evidence type="ECO:0000313" key="11">
    <source>
        <dbReference type="EMBL" id="PKQ69727.1"/>
    </source>
</evidence>
<comment type="function">
    <text evidence="8">3'-5' exoribonuclease that releases 5'-nucleoside monophosphates and is involved in maturation of structured RNAs.</text>
</comment>
<dbReference type="EC" id="3.1.13.1" evidence="8"/>
<evidence type="ECO:0000256" key="3">
    <source>
        <dbReference type="ARBA" id="ARBA00022490"/>
    </source>
</evidence>
<keyword evidence="7 8" id="KW-0694">RNA-binding</keyword>
<dbReference type="NCBIfam" id="TIGR02063">
    <property type="entry name" value="RNase_R"/>
    <property type="match status" value="1"/>
</dbReference>
<dbReference type="GO" id="GO:0005829">
    <property type="term" value="C:cytosol"/>
    <property type="evidence" value="ECO:0007669"/>
    <property type="project" value="TreeGrafter"/>
</dbReference>
<dbReference type="SMART" id="SM00316">
    <property type="entry name" value="S1"/>
    <property type="match status" value="1"/>
</dbReference>
<dbReference type="PROSITE" id="PS01175">
    <property type="entry name" value="RIBONUCLEASE_II"/>
    <property type="match status" value="1"/>
</dbReference>
<dbReference type="InterPro" id="IPR001900">
    <property type="entry name" value="RNase_II/R"/>
</dbReference>
<proteinExistence type="inferred from homology"/>
<dbReference type="HAMAP" id="MF_01895">
    <property type="entry name" value="RNase_R"/>
    <property type="match status" value="1"/>
</dbReference>
<keyword evidence="6 8" id="KW-0269">Exonuclease</keyword>
<evidence type="ECO:0000256" key="8">
    <source>
        <dbReference type="HAMAP-Rule" id="MF_01895"/>
    </source>
</evidence>
<dbReference type="GO" id="GO:0008859">
    <property type="term" value="F:exoribonuclease II activity"/>
    <property type="evidence" value="ECO:0007669"/>
    <property type="project" value="UniProtKB-UniRule"/>
</dbReference>
<dbReference type="NCBIfam" id="TIGR00358">
    <property type="entry name" value="3_prime_RNase"/>
    <property type="match status" value="1"/>
</dbReference>
<dbReference type="GO" id="GO:0006402">
    <property type="term" value="P:mRNA catabolic process"/>
    <property type="evidence" value="ECO:0007669"/>
    <property type="project" value="TreeGrafter"/>
</dbReference>
<feature type="compositionally biased region" description="Basic residues" evidence="9">
    <location>
        <begin position="1"/>
        <end position="18"/>
    </location>
</feature>
<dbReference type="Pfam" id="PF17876">
    <property type="entry name" value="CSD2"/>
    <property type="match status" value="1"/>
</dbReference>
<comment type="catalytic activity">
    <reaction evidence="1 8">
        <text>Exonucleolytic cleavage in the 3'- to 5'-direction to yield nucleoside 5'-phosphates.</text>
        <dbReference type="EC" id="3.1.13.1"/>
    </reaction>
</comment>
<dbReference type="PANTHER" id="PTHR23355">
    <property type="entry name" value="RIBONUCLEASE"/>
    <property type="match status" value="1"/>
</dbReference>
<evidence type="ECO:0000256" key="7">
    <source>
        <dbReference type="ARBA" id="ARBA00022884"/>
    </source>
</evidence>
<dbReference type="InterPro" id="IPR003029">
    <property type="entry name" value="S1_domain"/>
</dbReference>
<keyword evidence="3 8" id="KW-0963">Cytoplasm</keyword>
<dbReference type="RefSeq" id="WP_101358554.1">
    <property type="nucleotide sequence ID" value="NZ_NKXO01000017.1"/>
</dbReference>
<dbReference type="SUPFAM" id="SSF50249">
    <property type="entry name" value="Nucleic acid-binding proteins"/>
    <property type="match status" value="3"/>
</dbReference>
<comment type="caution">
    <text evidence="11">The sequence shown here is derived from an EMBL/GenBank/DDBJ whole genome shotgun (WGS) entry which is preliminary data.</text>
</comment>
<dbReference type="InterPro" id="IPR012340">
    <property type="entry name" value="NA-bd_OB-fold"/>
</dbReference>
<evidence type="ECO:0000256" key="6">
    <source>
        <dbReference type="ARBA" id="ARBA00022839"/>
    </source>
</evidence>
<dbReference type="Gene3D" id="2.40.50.140">
    <property type="entry name" value="Nucleic acid-binding proteins"/>
    <property type="match status" value="3"/>
</dbReference>
<dbReference type="InterPro" id="IPR004476">
    <property type="entry name" value="RNase_II/RNase_R"/>
</dbReference>
<dbReference type="Pfam" id="PF00773">
    <property type="entry name" value="RNB"/>
    <property type="match status" value="1"/>
</dbReference>
<reference evidence="11 12" key="1">
    <citation type="submission" date="2017-06" db="EMBL/GenBank/DDBJ databases">
        <title>Raineya orbicola gen. nov., sp. nov. a slightly thermophilic bacterium of the phylum Bacteroidetes and the description of Raineyaceae fam. nov.</title>
        <authorList>
            <person name="Albuquerque L."/>
            <person name="Polonia A.R.M."/>
            <person name="Barroso C."/>
            <person name="Froufe H.J.C."/>
            <person name="Lage O."/>
            <person name="Lobo-Da-Cunha A."/>
            <person name="Egas C."/>
            <person name="Da Costa M.S."/>
        </authorList>
    </citation>
    <scope>NUCLEOTIDE SEQUENCE [LARGE SCALE GENOMIC DNA]</scope>
    <source>
        <strain evidence="11 12">SPSPC-11</strain>
    </source>
</reference>
<gene>
    <name evidence="8" type="primary">rnr</name>
    <name evidence="11" type="ORF">Rain11_1290</name>
</gene>
<dbReference type="InterPro" id="IPR040476">
    <property type="entry name" value="CSD2"/>
</dbReference>
<dbReference type="Pfam" id="PF08206">
    <property type="entry name" value="OB_RNB"/>
    <property type="match status" value="1"/>
</dbReference>
<dbReference type="GO" id="GO:0003723">
    <property type="term" value="F:RNA binding"/>
    <property type="evidence" value="ECO:0007669"/>
    <property type="project" value="UniProtKB-UniRule"/>
</dbReference>
<comment type="similarity">
    <text evidence="8">Belongs to the RNR ribonuclease family. RNase R subfamily.</text>
</comment>
<feature type="domain" description="S1 motif" evidence="10">
    <location>
        <begin position="642"/>
        <end position="722"/>
    </location>
</feature>
<evidence type="ECO:0000256" key="4">
    <source>
        <dbReference type="ARBA" id="ARBA00022722"/>
    </source>
</evidence>
<dbReference type="EMBL" id="NKXO01000017">
    <property type="protein sequence ID" value="PKQ69727.1"/>
    <property type="molecule type" value="Genomic_DNA"/>
</dbReference>
<name>A0A2N3IHE4_9BACT</name>
<keyword evidence="12" id="KW-1185">Reference proteome</keyword>
<dbReference type="PROSITE" id="PS50126">
    <property type="entry name" value="S1"/>
    <property type="match status" value="1"/>
</dbReference>
<keyword evidence="5 8" id="KW-0378">Hydrolase</keyword>
<dbReference type="AlphaFoldDB" id="A0A2N3IHE4"/>
<dbReference type="Proteomes" id="UP000233387">
    <property type="component" value="Unassembled WGS sequence"/>
</dbReference>
<dbReference type="SMART" id="SM00955">
    <property type="entry name" value="RNB"/>
    <property type="match status" value="1"/>
</dbReference>
<evidence type="ECO:0000313" key="12">
    <source>
        <dbReference type="Proteomes" id="UP000233387"/>
    </source>
</evidence>
<dbReference type="PANTHER" id="PTHR23355:SF9">
    <property type="entry name" value="DIS3-LIKE EXONUCLEASE 2"/>
    <property type="match status" value="1"/>
</dbReference>
<dbReference type="Pfam" id="PF00575">
    <property type="entry name" value="S1"/>
    <property type="match status" value="1"/>
</dbReference>
<protein>
    <recommendedName>
        <fullName evidence="8">Ribonuclease R</fullName>
        <shortName evidence="8">RNase R</shortName>
        <ecNumber evidence="8">3.1.13.1</ecNumber>
    </recommendedName>
</protein>
<dbReference type="OrthoDB" id="9764149at2"/>
<evidence type="ECO:0000259" key="10">
    <source>
        <dbReference type="PROSITE" id="PS50126"/>
    </source>
</evidence>
<dbReference type="InterPro" id="IPR050180">
    <property type="entry name" value="RNR_Ribonuclease"/>
</dbReference>
<dbReference type="CDD" id="cd04471">
    <property type="entry name" value="S1_RNase_R"/>
    <property type="match status" value="1"/>
</dbReference>
<dbReference type="InterPro" id="IPR022966">
    <property type="entry name" value="RNase_II/R_CS"/>
</dbReference>
<dbReference type="InterPro" id="IPR013223">
    <property type="entry name" value="RNase_B_OB_dom"/>
</dbReference>
<keyword evidence="4 8" id="KW-0540">Nuclease</keyword>
<organism evidence="11 12">
    <name type="scientific">Raineya orbicola</name>
    <dbReference type="NCBI Taxonomy" id="2016530"/>
    <lineage>
        <taxon>Bacteria</taxon>
        <taxon>Pseudomonadati</taxon>
        <taxon>Bacteroidota</taxon>
        <taxon>Cytophagia</taxon>
        <taxon>Cytophagales</taxon>
        <taxon>Raineyaceae</taxon>
        <taxon>Raineya</taxon>
    </lineage>
</organism>
<accession>A0A2N3IHE4</accession>
<evidence type="ECO:0000256" key="9">
    <source>
        <dbReference type="SAM" id="MobiDB-lite"/>
    </source>
</evidence>
<evidence type="ECO:0000256" key="1">
    <source>
        <dbReference type="ARBA" id="ARBA00001849"/>
    </source>
</evidence>
<comment type="subcellular location">
    <subcellularLocation>
        <location evidence="2 8">Cytoplasm</location>
    </subcellularLocation>
</comment>
<sequence>MKKKSANPKTSKSHKNTRKSNSLSYENLLEKIKNLLKRPKLWGYSSRTIIRELQLEGKQAKKQVERILEELLEDGFIYLNEQGRYKSQEEHPDTYIGTIDYVNSRYAYFICDELAEDVRIATDDLGNALDGDTVKVAIYESPHGKLEGEVLEVLKRKTDEFGGIIQISKTHAFVVTDNKKMYLDIYIPFDEIGKAQNGDKVLVKILEWHKIGKKPVGRVIKVLGKPGEHETEMHAIMAEYGLPYEFPKSVLQYVKKLPDEISEDEIKQRRDFRKITTFTIDPDNAKDFDDALSLQKLENGNWEIGVHIADVSHYVKPNTALDKEAYNRATSVYLVDRTIPMLPERLSNELCSLNPHVDRLTFSAVFELDENANLVNEWFGKTIIHSNRRFTYEEAQERIETGKGDFAEEIQILNNLAKKLSEKRFKAGAIAFETPEVKFVLDEKGTPLAIKPKIRKEAHKLIEEFMLLANKRVAEFVFNKGKSKNHPPTMVYRIHEPPNQEKLETFAKFVARLGYKIVTQGKKMSESFNKMTAQSEGKPEQNVLQNLAVRTMSKAKYSTEPIGHFGLAFEHYTHFTSPIRRYPDLMVHRLLEHYLQSNKSVPKDTYEEKCKHASERERRATEAERASIKYKQVEFMKLKDDGRVWEGIVTGVTDFGIYVEIIETKCEGMVRLSDLDDFYELDEQNYRVIGKYTKKIIAFGDMVKVKVLQADLLKRTLDLMLVQEKTNTPKNEKNKRKR</sequence>
<feature type="region of interest" description="Disordered" evidence="9">
    <location>
        <begin position="1"/>
        <end position="20"/>
    </location>
</feature>
<evidence type="ECO:0000256" key="2">
    <source>
        <dbReference type="ARBA" id="ARBA00004496"/>
    </source>
</evidence>
<evidence type="ECO:0000256" key="5">
    <source>
        <dbReference type="ARBA" id="ARBA00022801"/>
    </source>
</evidence>
<dbReference type="InterPro" id="IPR011805">
    <property type="entry name" value="RNase_R"/>
</dbReference>